<keyword evidence="5" id="KW-1185">Reference proteome</keyword>
<dbReference type="GO" id="GO:0008146">
    <property type="term" value="F:sulfotransferase activity"/>
    <property type="evidence" value="ECO:0007669"/>
    <property type="project" value="InterPro"/>
</dbReference>
<reference evidence="4" key="2">
    <citation type="submission" date="2020-06" db="EMBL/GenBank/DDBJ databases">
        <authorList>
            <person name="Sheffer M."/>
        </authorList>
    </citation>
    <scope>NUCLEOTIDE SEQUENCE</scope>
</reference>
<evidence type="ECO:0000259" key="3">
    <source>
        <dbReference type="Pfam" id="PF00685"/>
    </source>
</evidence>
<dbReference type="AlphaFoldDB" id="A0A8T0E9P8"/>
<comment type="similarity">
    <text evidence="1">Belongs to the sulfotransferase 1 family.</text>
</comment>
<dbReference type="Pfam" id="PF00685">
    <property type="entry name" value="Sulfotransfer_1"/>
    <property type="match status" value="3"/>
</dbReference>
<reference evidence="4" key="1">
    <citation type="journal article" date="2020" name="bioRxiv">
        <title>Chromosome-level reference genome of the European wasp spider Argiope bruennichi: a resource for studies on range expansion and evolutionary adaptation.</title>
        <authorList>
            <person name="Sheffer M.M."/>
            <person name="Hoppe A."/>
            <person name="Krehenwinkel H."/>
            <person name="Uhl G."/>
            <person name="Kuss A.W."/>
            <person name="Jensen L."/>
            <person name="Jensen C."/>
            <person name="Gillespie R.G."/>
            <person name="Hoff K.J."/>
            <person name="Prost S."/>
        </authorList>
    </citation>
    <scope>NUCLEOTIDE SEQUENCE</scope>
</reference>
<feature type="domain" description="Sulfotransferase" evidence="3">
    <location>
        <begin position="303"/>
        <end position="421"/>
    </location>
</feature>
<gene>
    <name evidence="4" type="ORF">HNY73_020924</name>
</gene>
<evidence type="ECO:0000256" key="2">
    <source>
        <dbReference type="ARBA" id="ARBA00022679"/>
    </source>
</evidence>
<name>A0A8T0E9P8_ARGBR</name>
<dbReference type="Proteomes" id="UP000807504">
    <property type="component" value="Unassembled WGS sequence"/>
</dbReference>
<feature type="domain" description="Sulfotransferase" evidence="3">
    <location>
        <begin position="44"/>
        <end position="90"/>
    </location>
</feature>
<proteinExistence type="inferred from homology"/>
<dbReference type="InterPro" id="IPR000863">
    <property type="entry name" value="Sulfotransferase_dom"/>
</dbReference>
<sequence length="437" mass="51026">MESTDESQSSSELPVSQFVDGFQIPFMFPTEEFRSAKQYKPLPGDLFIVTYPKCGTTWAQQILLLIFRQGKPLESPKEFFLATPFMDEQNRLRTCHVRTASKHIYQFIWFPGLSRPSTSHAGTQDLAPTPTGAQNTLEELDEYFELFLAGNVDYGDYFDHLMGWYERRNDPNVLFMTYEEIQEGTEASILKMASFVDDEKYAEPLRKDRQLLNNVLKFSSFQYMKEAAQKRIEAVGSMTDDEIQNSDLPEGEKRRYFRIRQQVAERKERNPHTMDNIRKGIVGDWRNYFSEDQSRRMDEKFGAKAAETMPRPGALKTHLPFHLTPWSDEAKYIYITRNPKDCCVSYYHHMKNLPGHGFKGTFDEFFECFISGNIGYGDYFDNLLGWYEHRNDPNVLFMTYEEMKENPEAAILKMASFIDEEEYAKLLREDPRSCSAC</sequence>
<evidence type="ECO:0000256" key="1">
    <source>
        <dbReference type="ARBA" id="ARBA00005771"/>
    </source>
</evidence>
<keyword evidence="2" id="KW-0808">Transferase</keyword>
<evidence type="ECO:0000313" key="5">
    <source>
        <dbReference type="Proteomes" id="UP000807504"/>
    </source>
</evidence>
<comment type="caution">
    <text evidence="4">The sequence shown here is derived from an EMBL/GenBank/DDBJ whole genome shotgun (WGS) entry which is preliminary data.</text>
</comment>
<dbReference type="Gene3D" id="3.40.50.300">
    <property type="entry name" value="P-loop containing nucleotide triphosphate hydrolases"/>
    <property type="match status" value="3"/>
</dbReference>
<feature type="domain" description="Sulfotransferase" evidence="3">
    <location>
        <begin position="135"/>
        <end position="233"/>
    </location>
</feature>
<organism evidence="4 5">
    <name type="scientific">Argiope bruennichi</name>
    <name type="common">Wasp spider</name>
    <name type="synonym">Aranea bruennichi</name>
    <dbReference type="NCBI Taxonomy" id="94029"/>
    <lineage>
        <taxon>Eukaryota</taxon>
        <taxon>Metazoa</taxon>
        <taxon>Ecdysozoa</taxon>
        <taxon>Arthropoda</taxon>
        <taxon>Chelicerata</taxon>
        <taxon>Arachnida</taxon>
        <taxon>Araneae</taxon>
        <taxon>Araneomorphae</taxon>
        <taxon>Entelegynae</taxon>
        <taxon>Araneoidea</taxon>
        <taxon>Araneidae</taxon>
        <taxon>Argiope</taxon>
    </lineage>
</organism>
<dbReference type="PANTHER" id="PTHR11783">
    <property type="entry name" value="SULFOTRANSFERASE SULT"/>
    <property type="match status" value="1"/>
</dbReference>
<dbReference type="EMBL" id="JABXBU010002230">
    <property type="protein sequence ID" value="KAF8768066.1"/>
    <property type="molecule type" value="Genomic_DNA"/>
</dbReference>
<protein>
    <submittedName>
        <fullName evidence="4">Sulfotransferase 1C2 like protein</fullName>
    </submittedName>
</protein>
<accession>A0A8T0E9P8</accession>
<dbReference type="InterPro" id="IPR027417">
    <property type="entry name" value="P-loop_NTPase"/>
</dbReference>
<dbReference type="SUPFAM" id="SSF52540">
    <property type="entry name" value="P-loop containing nucleoside triphosphate hydrolases"/>
    <property type="match status" value="2"/>
</dbReference>
<evidence type="ECO:0000313" key="4">
    <source>
        <dbReference type="EMBL" id="KAF8768066.1"/>
    </source>
</evidence>